<dbReference type="CDD" id="cd22160">
    <property type="entry name" value="F-box_AtFBL13-like"/>
    <property type="match status" value="1"/>
</dbReference>
<evidence type="ECO:0000313" key="3">
    <source>
        <dbReference type="EMBL" id="CAH9133219.1"/>
    </source>
</evidence>
<dbReference type="SUPFAM" id="SSF81383">
    <property type="entry name" value="F-box domain"/>
    <property type="match status" value="1"/>
</dbReference>
<dbReference type="SMART" id="SM00256">
    <property type="entry name" value="FBOX"/>
    <property type="match status" value="1"/>
</dbReference>
<name>A0AAV0FCF9_9ASTE</name>
<dbReference type="InterPro" id="IPR053772">
    <property type="entry name" value="At1g61320/At1g61330-like"/>
</dbReference>
<keyword evidence="1" id="KW-1133">Transmembrane helix</keyword>
<sequence length="533" mass="60455">MPTSYGDKFASSGLWSPQHRLVLRLLVLTGLGLGTGTVISSYLRLKKKVGDDDGYTEEDLISAMPSDILCSILSRLDTKDVVRTSILSSRWSNLYLFLPYYSFSCRCSFEIPFRGQCSCTAEYRKEFMTVLDRFFRMPRGAGCEKIKSFCLSLCVNRDFTCHIERWVRQIAGLGVEELTLRLCCQQHTKHITFPLQKLLCEAAAPMLKSLHLAACILEPFNPQHPFKSLTSLRLGYIESVDVQGVLSSCPELESLTLEYCCLPSKLFIGGGKQLKLKSLIIYRCHGGVNEISLCAENLVILEVQLWIDSTMKFPHPTNAPKLQHVNITVMRSDDMCDIIRWVGKDCPQVESLYLDLPFGNHACAYSLPREVPTFGHMRQLYILMEFNELFDVTQVAALITGCPLLQRLHLVGRGRKPCYLRIGERASLGNHHLHLHLKEVEFGGFLGLENEVALVLYILKNALALERMVLCRDYRWYTGASKGGRWEERKDYKGPTWLKNPPYTVTFDESKLQTIHQQLRGQAASPTAQVIVI</sequence>
<dbReference type="PANTHER" id="PTHR34145">
    <property type="entry name" value="OS02G0105600 PROTEIN"/>
    <property type="match status" value="1"/>
</dbReference>
<dbReference type="PANTHER" id="PTHR34145:SF28">
    <property type="entry name" value="F-BOX DOMAIN-CONTAINING PROTEIN"/>
    <property type="match status" value="1"/>
</dbReference>
<dbReference type="Pfam" id="PF00646">
    <property type="entry name" value="F-box"/>
    <property type="match status" value="1"/>
</dbReference>
<evidence type="ECO:0000313" key="4">
    <source>
        <dbReference type="Proteomes" id="UP001152523"/>
    </source>
</evidence>
<dbReference type="InterPro" id="IPR036047">
    <property type="entry name" value="F-box-like_dom_sf"/>
</dbReference>
<dbReference type="Gene3D" id="1.20.1280.50">
    <property type="match status" value="1"/>
</dbReference>
<feature type="transmembrane region" description="Helical" evidence="1">
    <location>
        <begin position="21"/>
        <end position="43"/>
    </location>
</feature>
<dbReference type="InterPro" id="IPR053781">
    <property type="entry name" value="F-box_AtFBL13-like"/>
</dbReference>
<reference evidence="3" key="1">
    <citation type="submission" date="2022-07" db="EMBL/GenBank/DDBJ databases">
        <authorList>
            <person name="Macas J."/>
            <person name="Novak P."/>
            <person name="Neumann P."/>
        </authorList>
    </citation>
    <scope>NUCLEOTIDE SEQUENCE</scope>
</reference>
<dbReference type="InterPro" id="IPR055357">
    <property type="entry name" value="LRR_At1g61320_AtMIF1"/>
</dbReference>
<accession>A0AAV0FCF9</accession>
<dbReference type="EMBL" id="CAMAPF010000975">
    <property type="protein sequence ID" value="CAH9133219.1"/>
    <property type="molecule type" value="Genomic_DNA"/>
</dbReference>
<dbReference type="AlphaFoldDB" id="A0AAV0FCF9"/>
<keyword evidence="1" id="KW-0472">Membrane</keyword>
<feature type="domain" description="F-box" evidence="2">
    <location>
        <begin position="58"/>
        <end position="94"/>
    </location>
</feature>
<keyword evidence="4" id="KW-1185">Reference proteome</keyword>
<dbReference type="Proteomes" id="UP001152523">
    <property type="component" value="Unassembled WGS sequence"/>
</dbReference>
<keyword evidence="1" id="KW-0812">Transmembrane</keyword>
<evidence type="ECO:0000256" key="1">
    <source>
        <dbReference type="SAM" id="Phobius"/>
    </source>
</evidence>
<dbReference type="Gene3D" id="3.80.10.10">
    <property type="entry name" value="Ribonuclease Inhibitor"/>
    <property type="match status" value="1"/>
</dbReference>
<dbReference type="SUPFAM" id="SSF52047">
    <property type="entry name" value="RNI-like"/>
    <property type="match status" value="1"/>
</dbReference>
<proteinExistence type="predicted"/>
<gene>
    <name evidence="3" type="ORF">CEPIT_LOCUS32778</name>
</gene>
<dbReference type="PROSITE" id="PS50181">
    <property type="entry name" value="FBOX"/>
    <property type="match status" value="1"/>
</dbReference>
<comment type="caution">
    <text evidence="3">The sequence shown here is derived from an EMBL/GenBank/DDBJ whole genome shotgun (WGS) entry which is preliminary data.</text>
</comment>
<dbReference type="InterPro" id="IPR032675">
    <property type="entry name" value="LRR_dom_sf"/>
</dbReference>
<protein>
    <recommendedName>
        <fullName evidence="2">F-box domain-containing protein</fullName>
    </recommendedName>
</protein>
<dbReference type="InterPro" id="IPR001810">
    <property type="entry name" value="F-box_dom"/>
</dbReference>
<organism evidence="3 4">
    <name type="scientific">Cuscuta epithymum</name>
    <dbReference type="NCBI Taxonomy" id="186058"/>
    <lineage>
        <taxon>Eukaryota</taxon>
        <taxon>Viridiplantae</taxon>
        <taxon>Streptophyta</taxon>
        <taxon>Embryophyta</taxon>
        <taxon>Tracheophyta</taxon>
        <taxon>Spermatophyta</taxon>
        <taxon>Magnoliopsida</taxon>
        <taxon>eudicotyledons</taxon>
        <taxon>Gunneridae</taxon>
        <taxon>Pentapetalae</taxon>
        <taxon>asterids</taxon>
        <taxon>lamiids</taxon>
        <taxon>Solanales</taxon>
        <taxon>Convolvulaceae</taxon>
        <taxon>Cuscuteae</taxon>
        <taxon>Cuscuta</taxon>
        <taxon>Cuscuta subgen. Cuscuta</taxon>
    </lineage>
</organism>
<evidence type="ECO:0000259" key="2">
    <source>
        <dbReference type="PROSITE" id="PS50181"/>
    </source>
</evidence>
<dbReference type="Pfam" id="PF23622">
    <property type="entry name" value="LRR_At1g61320_AtMIF1"/>
    <property type="match status" value="1"/>
</dbReference>